<dbReference type="AlphaFoldDB" id="A0A8J3E6T4"/>
<organism evidence="3 4">
    <name type="scientific">Aliidongia dinghuensis</name>
    <dbReference type="NCBI Taxonomy" id="1867774"/>
    <lineage>
        <taxon>Bacteria</taxon>
        <taxon>Pseudomonadati</taxon>
        <taxon>Pseudomonadota</taxon>
        <taxon>Alphaproteobacteria</taxon>
        <taxon>Rhodospirillales</taxon>
        <taxon>Dongiaceae</taxon>
        <taxon>Aliidongia</taxon>
    </lineage>
</organism>
<gene>
    <name evidence="3" type="ORF">GCM10011611_62720</name>
</gene>
<feature type="chain" id="PRO_5035327555" evidence="2">
    <location>
        <begin position="26"/>
        <end position="220"/>
    </location>
</feature>
<reference evidence="3" key="2">
    <citation type="submission" date="2020-09" db="EMBL/GenBank/DDBJ databases">
        <authorList>
            <person name="Sun Q."/>
            <person name="Zhou Y."/>
        </authorList>
    </citation>
    <scope>NUCLEOTIDE SEQUENCE</scope>
    <source>
        <strain evidence="3">CGMCC 1.15725</strain>
    </source>
</reference>
<keyword evidence="1" id="KW-0175">Coiled coil</keyword>
<dbReference type="Gene3D" id="1.10.287.1490">
    <property type="match status" value="1"/>
</dbReference>
<evidence type="ECO:0000313" key="3">
    <source>
        <dbReference type="EMBL" id="GGF47770.1"/>
    </source>
</evidence>
<keyword evidence="2" id="KW-0732">Signal</keyword>
<protein>
    <submittedName>
        <fullName evidence="3">Uncharacterized protein</fullName>
    </submittedName>
</protein>
<accession>A0A8J3E6T4</accession>
<evidence type="ECO:0000256" key="2">
    <source>
        <dbReference type="SAM" id="SignalP"/>
    </source>
</evidence>
<feature type="signal peptide" evidence="2">
    <location>
        <begin position="1"/>
        <end position="25"/>
    </location>
</feature>
<proteinExistence type="predicted"/>
<sequence>MRRSHVIFAACALATGILPLAPARADGDTETRLREALRSAISQVRSLEDQQAALQAKQAESDKQNEALRQQVDGLTKQLAEGSGAKPASHKGEDQAAYEQAVAEFNRKISAQNDAIGKMGETLDKWKAAYNEAATVARAKEAERAQLAGKVDGLGKRAESCEAKNTALFKLGNEILDRYAGVDIGDALGASEPFIGTKRVELQNIAQDYQDKLLDQKATP</sequence>
<evidence type="ECO:0000256" key="1">
    <source>
        <dbReference type="SAM" id="Coils"/>
    </source>
</evidence>
<reference evidence="3" key="1">
    <citation type="journal article" date="2014" name="Int. J. Syst. Evol. Microbiol.">
        <title>Complete genome sequence of Corynebacterium casei LMG S-19264T (=DSM 44701T), isolated from a smear-ripened cheese.</title>
        <authorList>
            <consortium name="US DOE Joint Genome Institute (JGI-PGF)"/>
            <person name="Walter F."/>
            <person name="Albersmeier A."/>
            <person name="Kalinowski J."/>
            <person name="Ruckert C."/>
        </authorList>
    </citation>
    <scope>NUCLEOTIDE SEQUENCE</scope>
    <source>
        <strain evidence="3">CGMCC 1.15725</strain>
    </source>
</reference>
<dbReference type="RefSeq" id="WP_229744104.1">
    <property type="nucleotide sequence ID" value="NZ_BMJQ01000026.1"/>
</dbReference>
<feature type="coiled-coil region" evidence="1">
    <location>
        <begin position="30"/>
        <end position="78"/>
    </location>
</feature>
<name>A0A8J3E6T4_9PROT</name>
<dbReference type="Proteomes" id="UP000646365">
    <property type="component" value="Unassembled WGS sequence"/>
</dbReference>
<comment type="caution">
    <text evidence="3">The sequence shown here is derived from an EMBL/GenBank/DDBJ whole genome shotgun (WGS) entry which is preliminary data.</text>
</comment>
<keyword evidence="4" id="KW-1185">Reference proteome</keyword>
<evidence type="ECO:0000313" key="4">
    <source>
        <dbReference type="Proteomes" id="UP000646365"/>
    </source>
</evidence>
<dbReference type="EMBL" id="BMJQ01000026">
    <property type="protein sequence ID" value="GGF47770.1"/>
    <property type="molecule type" value="Genomic_DNA"/>
</dbReference>